<evidence type="ECO:0000256" key="1">
    <source>
        <dbReference type="ARBA" id="ARBA00022670"/>
    </source>
</evidence>
<comment type="caution">
    <text evidence="8">The sequence shown here is derived from an EMBL/GenBank/DDBJ whole genome shotgun (WGS) entry which is preliminary data.</text>
</comment>
<evidence type="ECO:0000313" key="9">
    <source>
        <dbReference type="Proteomes" id="UP000520156"/>
    </source>
</evidence>
<evidence type="ECO:0000256" key="5">
    <source>
        <dbReference type="ARBA" id="ARBA00023049"/>
    </source>
</evidence>
<dbReference type="PANTHER" id="PTHR22726">
    <property type="entry name" value="METALLOENDOPEPTIDASE OMA1"/>
    <property type="match status" value="1"/>
</dbReference>
<name>A0A7X1F8C8_9SPHN</name>
<dbReference type="GO" id="GO:0004222">
    <property type="term" value="F:metalloendopeptidase activity"/>
    <property type="evidence" value="ECO:0007669"/>
    <property type="project" value="InterPro"/>
</dbReference>
<protein>
    <submittedName>
        <fullName evidence="8">M48 family metalloprotease</fullName>
    </submittedName>
</protein>
<keyword evidence="5 6" id="KW-0482">Metalloprotease</keyword>
<keyword evidence="1 6" id="KW-0645">Protease</keyword>
<keyword evidence="4 6" id="KW-0862">Zinc</keyword>
<organism evidence="8 9">
    <name type="scientific">Novosphingobium aerophilum</name>
    <dbReference type="NCBI Taxonomy" id="2839843"/>
    <lineage>
        <taxon>Bacteria</taxon>
        <taxon>Pseudomonadati</taxon>
        <taxon>Pseudomonadota</taxon>
        <taxon>Alphaproteobacteria</taxon>
        <taxon>Sphingomonadales</taxon>
        <taxon>Sphingomonadaceae</taxon>
        <taxon>Novosphingobium</taxon>
    </lineage>
</organism>
<dbReference type="InterPro" id="IPR001915">
    <property type="entry name" value="Peptidase_M48"/>
</dbReference>
<dbReference type="RefSeq" id="WP_185683647.1">
    <property type="nucleotide sequence ID" value="NZ_JACLAU010000016.1"/>
</dbReference>
<sequence>MIGSLFGRGMGLLAWLGGIGLAAGPADGAAAGPFVRPPYAGAYEPQGVDERGLWMDLDEFERDLGQSPGVVRDPGLNAFVRQVLCDTVGADRCGALRCYIVADSRFNAFMAPNGMTVIYTGLLARLHSQAELAGVLGHEFAHFERRHSLAGALRQRSAGNWSAWISLLGVLTAVRTGAVRQELQIGLIAFTRGQEGEADALAARLVEGSRFRLAMAAVWRRAIEEDDALRREKGLRRVRHDITSLADDHPADGQRMAMFAAEELRVGSRGLDGGAEYAAATEPELPLLFAALVRGRDFAVADYVLRSRGEALGWSGALLTLRGDLFRLRGHPRDLVTAEELFGQAIAAGRAPPEAWRGLGLVQLRRGNAAGKAALASYLTLAPSAADAPLIRNLLDSGP</sequence>
<keyword evidence="3 6" id="KW-0378">Hydrolase</keyword>
<keyword evidence="9" id="KW-1185">Reference proteome</keyword>
<gene>
    <name evidence="8" type="ORF">H7F49_10975</name>
</gene>
<dbReference type="CDD" id="cd07324">
    <property type="entry name" value="M48C_Oma1-like"/>
    <property type="match status" value="1"/>
</dbReference>
<dbReference type="AlphaFoldDB" id="A0A7X1F8C8"/>
<dbReference type="Gene3D" id="3.30.2010.10">
    <property type="entry name" value="Metalloproteases ('zincins'), catalytic domain"/>
    <property type="match status" value="1"/>
</dbReference>
<dbReference type="GO" id="GO:0046872">
    <property type="term" value="F:metal ion binding"/>
    <property type="evidence" value="ECO:0007669"/>
    <property type="project" value="UniProtKB-KW"/>
</dbReference>
<dbReference type="Pfam" id="PF01435">
    <property type="entry name" value="Peptidase_M48"/>
    <property type="match status" value="1"/>
</dbReference>
<reference evidence="8 9" key="1">
    <citation type="submission" date="2020-08" db="EMBL/GenBank/DDBJ databases">
        <title>The genome sequence of Novosphingobium flavum 4Y4.</title>
        <authorList>
            <person name="Liu Y."/>
        </authorList>
    </citation>
    <scope>NUCLEOTIDE SEQUENCE [LARGE SCALE GENOMIC DNA]</scope>
    <source>
        <strain evidence="8 9">4Y4</strain>
    </source>
</reference>
<evidence type="ECO:0000256" key="6">
    <source>
        <dbReference type="RuleBase" id="RU003983"/>
    </source>
</evidence>
<evidence type="ECO:0000259" key="7">
    <source>
        <dbReference type="Pfam" id="PF01435"/>
    </source>
</evidence>
<comment type="similarity">
    <text evidence="6">Belongs to the peptidase M48 family.</text>
</comment>
<dbReference type="PANTHER" id="PTHR22726:SF1">
    <property type="entry name" value="METALLOENDOPEPTIDASE OMA1, MITOCHONDRIAL"/>
    <property type="match status" value="1"/>
</dbReference>
<dbReference type="GO" id="GO:0051603">
    <property type="term" value="P:proteolysis involved in protein catabolic process"/>
    <property type="evidence" value="ECO:0007669"/>
    <property type="project" value="TreeGrafter"/>
</dbReference>
<accession>A0A7X1F8C8</accession>
<dbReference type="InterPro" id="IPR051156">
    <property type="entry name" value="Mito/Outer_Membr_Metalloprot"/>
</dbReference>
<dbReference type="Proteomes" id="UP000520156">
    <property type="component" value="Unassembled WGS sequence"/>
</dbReference>
<evidence type="ECO:0000256" key="2">
    <source>
        <dbReference type="ARBA" id="ARBA00022723"/>
    </source>
</evidence>
<comment type="cofactor">
    <cofactor evidence="6">
        <name>Zn(2+)</name>
        <dbReference type="ChEBI" id="CHEBI:29105"/>
    </cofactor>
    <text evidence="6">Binds 1 zinc ion per subunit.</text>
</comment>
<evidence type="ECO:0000256" key="3">
    <source>
        <dbReference type="ARBA" id="ARBA00022801"/>
    </source>
</evidence>
<dbReference type="GO" id="GO:0016020">
    <property type="term" value="C:membrane"/>
    <property type="evidence" value="ECO:0007669"/>
    <property type="project" value="TreeGrafter"/>
</dbReference>
<keyword evidence="2" id="KW-0479">Metal-binding</keyword>
<feature type="domain" description="Peptidase M48" evidence="7">
    <location>
        <begin position="98"/>
        <end position="258"/>
    </location>
</feature>
<dbReference type="EMBL" id="JACLAU010000016">
    <property type="protein sequence ID" value="MBC2652230.1"/>
    <property type="molecule type" value="Genomic_DNA"/>
</dbReference>
<evidence type="ECO:0000256" key="4">
    <source>
        <dbReference type="ARBA" id="ARBA00022833"/>
    </source>
</evidence>
<proteinExistence type="inferred from homology"/>
<evidence type="ECO:0000313" key="8">
    <source>
        <dbReference type="EMBL" id="MBC2652230.1"/>
    </source>
</evidence>